<name>A0ACC3Z8B8_COLTU</name>
<protein>
    <submittedName>
        <fullName evidence="1">Histone acetylase complex subunit</fullName>
    </submittedName>
</protein>
<dbReference type="EMBL" id="VUJX02000002">
    <property type="protein sequence ID" value="KAL0940352.1"/>
    <property type="molecule type" value="Genomic_DNA"/>
</dbReference>
<accession>A0ACC3Z8B8</accession>
<sequence length="271" mass="31047">MSDASNWNSRDRVNFSTPQSTSGRIDRQHGLYEDVNENQHDSNLVQPDRIFQENYGNDAGPTDMPASCTTDHDQILGHNVLGYPSEMPSGAHYSAYNGYYWGYEESPLINPPFRQSSSDVDLVSVFEYWEPDEEEIESRCKSFLPQWRTINWEGNARDQTYTLVSPKAKPMAKCDRVPSFASKSSDSSVEFLWETPVNPRDSIYTDTSSTANVTRRQTPTNQETTHATQTDVADNCRYESYVNESNKRKRDSSVEILLCFRRNVRPKQHSV</sequence>
<reference evidence="1 2" key="1">
    <citation type="journal article" date="2020" name="Phytopathology">
        <title>Genome Sequence Resources of Colletotrichum truncatum, C. plurivorum, C. musicola, and C. sojae: Four Species Pathogenic to Soybean (Glycine max).</title>
        <authorList>
            <person name="Rogerio F."/>
            <person name="Boufleur T.R."/>
            <person name="Ciampi-Guillardi M."/>
            <person name="Sukno S.A."/>
            <person name="Thon M.R."/>
            <person name="Massola Junior N.S."/>
            <person name="Baroncelli R."/>
        </authorList>
    </citation>
    <scope>NUCLEOTIDE SEQUENCE [LARGE SCALE GENOMIC DNA]</scope>
    <source>
        <strain evidence="1 2">CMES1059</strain>
    </source>
</reference>
<gene>
    <name evidence="1" type="ORF">CTRU02_203115</name>
</gene>
<comment type="caution">
    <text evidence="1">The sequence shown here is derived from an EMBL/GenBank/DDBJ whole genome shotgun (WGS) entry which is preliminary data.</text>
</comment>
<evidence type="ECO:0000313" key="1">
    <source>
        <dbReference type="EMBL" id="KAL0940352.1"/>
    </source>
</evidence>
<dbReference type="Proteomes" id="UP000805649">
    <property type="component" value="Unassembled WGS sequence"/>
</dbReference>
<organism evidence="1 2">
    <name type="scientific">Colletotrichum truncatum</name>
    <name type="common">Anthracnose fungus</name>
    <name type="synonym">Colletotrichum capsici</name>
    <dbReference type="NCBI Taxonomy" id="5467"/>
    <lineage>
        <taxon>Eukaryota</taxon>
        <taxon>Fungi</taxon>
        <taxon>Dikarya</taxon>
        <taxon>Ascomycota</taxon>
        <taxon>Pezizomycotina</taxon>
        <taxon>Sordariomycetes</taxon>
        <taxon>Hypocreomycetidae</taxon>
        <taxon>Glomerellales</taxon>
        <taxon>Glomerellaceae</taxon>
        <taxon>Colletotrichum</taxon>
        <taxon>Colletotrichum truncatum species complex</taxon>
    </lineage>
</organism>
<evidence type="ECO:0000313" key="2">
    <source>
        <dbReference type="Proteomes" id="UP000805649"/>
    </source>
</evidence>
<proteinExistence type="predicted"/>
<keyword evidence="2" id="KW-1185">Reference proteome</keyword>